<name>A0A2N1MM92_9GLOM</name>
<reference evidence="1 2" key="1">
    <citation type="submission" date="2016-04" db="EMBL/GenBank/DDBJ databases">
        <title>Genome analyses suggest a sexual origin of heterokaryosis in a supposedly ancient asexual fungus.</title>
        <authorList>
            <person name="Ropars J."/>
            <person name="Sedzielewska K."/>
            <person name="Noel J."/>
            <person name="Charron P."/>
            <person name="Farinelli L."/>
            <person name="Marton T."/>
            <person name="Kruger M."/>
            <person name="Pelin A."/>
            <person name="Brachmann A."/>
            <person name="Corradi N."/>
        </authorList>
    </citation>
    <scope>NUCLEOTIDE SEQUENCE [LARGE SCALE GENOMIC DNA]</scope>
    <source>
        <strain evidence="1 2">C2</strain>
    </source>
</reference>
<feature type="non-terminal residue" evidence="1">
    <location>
        <position position="1"/>
    </location>
</feature>
<gene>
    <name evidence="1" type="ORF">RhiirC2_759209</name>
</gene>
<dbReference type="Proteomes" id="UP000233469">
    <property type="component" value="Unassembled WGS sequence"/>
</dbReference>
<accession>A0A2N1MM92</accession>
<evidence type="ECO:0000313" key="2">
    <source>
        <dbReference type="Proteomes" id="UP000233469"/>
    </source>
</evidence>
<comment type="caution">
    <text evidence="1">The sequence shown here is derived from an EMBL/GenBank/DDBJ whole genome shotgun (WGS) entry which is preliminary data.</text>
</comment>
<dbReference type="EMBL" id="LLXL01001827">
    <property type="protein sequence ID" value="PKK62728.1"/>
    <property type="molecule type" value="Genomic_DNA"/>
</dbReference>
<protein>
    <submittedName>
        <fullName evidence="1">Uncharacterized protein</fullName>
    </submittedName>
</protein>
<proteinExistence type="predicted"/>
<evidence type="ECO:0000313" key="1">
    <source>
        <dbReference type="EMBL" id="PKK62728.1"/>
    </source>
</evidence>
<reference evidence="1 2" key="2">
    <citation type="submission" date="2017-10" db="EMBL/GenBank/DDBJ databases">
        <title>Extensive intraspecific genome diversity in a model arbuscular mycorrhizal fungus.</title>
        <authorList>
            <person name="Chen E.C.H."/>
            <person name="Morin E."/>
            <person name="Baudet D."/>
            <person name="Noel J."/>
            <person name="Ndikumana S."/>
            <person name="Charron P."/>
            <person name="St-Onge C."/>
            <person name="Giorgi J."/>
            <person name="Grigoriev I.V."/>
            <person name="Roux C."/>
            <person name="Martin F.M."/>
            <person name="Corradi N."/>
        </authorList>
    </citation>
    <scope>NUCLEOTIDE SEQUENCE [LARGE SCALE GENOMIC DNA]</scope>
    <source>
        <strain evidence="1 2">C2</strain>
    </source>
</reference>
<organism evidence="1 2">
    <name type="scientific">Rhizophagus irregularis</name>
    <dbReference type="NCBI Taxonomy" id="588596"/>
    <lineage>
        <taxon>Eukaryota</taxon>
        <taxon>Fungi</taxon>
        <taxon>Fungi incertae sedis</taxon>
        <taxon>Mucoromycota</taxon>
        <taxon>Glomeromycotina</taxon>
        <taxon>Glomeromycetes</taxon>
        <taxon>Glomerales</taxon>
        <taxon>Glomeraceae</taxon>
        <taxon>Rhizophagus</taxon>
    </lineage>
</organism>
<sequence>EQLIQAIRNIIKHRVLIIISKNFIIPKWTSLQKILNSWNHLSRLKKWKTL</sequence>
<dbReference type="AlphaFoldDB" id="A0A2N1MM92"/>